<feature type="domain" description="Methyltransferase FkbM" evidence="3">
    <location>
        <begin position="29"/>
        <end position="191"/>
    </location>
</feature>
<dbReference type="OrthoDB" id="9764577at2"/>
<dbReference type="Proteomes" id="UP000238196">
    <property type="component" value="Unassembled WGS sequence"/>
</dbReference>
<protein>
    <recommendedName>
        <fullName evidence="7">FkbM family methyltransferase</fullName>
    </recommendedName>
</protein>
<dbReference type="Gene3D" id="3.40.50.150">
    <property type="entry name" value="Vaccinia Virus protein VP39"/>
    <property type="match status" value="1"/>
</dbReference>
<evidence type="ECO:0000259" key="2">
    <source>
        <dbReference type="Pfam" id="PF00534"/>
    </source>
</evidence>
<dbReference type="InterPro" id="IPR029063">
    <property type="entry name" value="SAM-dependent_MTases_sf"/>
</dbReference>
<dbReference type="SUPFAM" id="SSF53756">
    <property type="entry name" value="UDP-Glycosyltransferase/glycogen phosphorylase"/>
    <property type="match status" value="1"/>
</dbReference>
<gene>
    <name evidence="5" type="ORF">C4K68_25490</name>
</gene>
<dbReference type="Pfam" id="PF00534">
    <property type="entry name" value="Glycos_transf_1"/>
    <property type="match status" value="1"/>
</dbReference>
<keyword evidence="1" id="KW-0808">Transferase</keyword>
<dbReference type="InterPro" id="IPR028098">
    <property type="entry name" value="Glyco_trans_4-like_N"/>
</dbReference>
<evidence type="ECO:0000313" key="6">
    <source>
        <dbReference type="Proteomes" id="UP000238196"/>
    </source>
</evidence>
<dbReference type="NCBIfam" id="TIGR01444">
    <property type="entry name" value="fkbM_fam"/>
    <property type="match status" value="1"/>
</dbReference>
<evidence type="ECO:0000313" key="5">
    <source>
        <dbReference type="EMBL" id="PPC74669.1"/>
    </source>
</evidence>
<reference evidence="5 6" key="1">
    <citation type="submission" date="2018-02" db="EMBL/GenBank/DDBJ databases">
        <title>novel marine gammaproteobacteria from coastal saline agro ecosystem.</title>
        <authorList>
            <person name="Krishnan R."/>
            <person name="Ramesh Kumar N."/>
        </authorList>
    </citation>
    <scope>NUCLEOTIDE SEQUENCE [LARGE SCALE GENOMIC DNA]</scope>
    <source>
        <strain evidence="5 6">228</strain>
    </source>
</reference>
<dbReference type="InterPro" id="IPR001296">
    <property type="entry name" value="Glyco_trans_1"/>
</dbReference>
<dbReference type="SUPFAM" id="SSF53335">
    <property type="entry name" value="S-adenosyl-L-methionine-dependent methyltransferases"/>
    <property type="match status" value="1"/>
</dbReference>
<dbReference type="Pfam" id="PF05050">
    <property type="entry name" value="Methyltransf_21"/>
    <property type="match status" value="1"/>
</dbReference>
<dbReference type="InterPro" id="IPR006342">
    <property type="entry name" value="FkbM_mtfrase"/>
</dbReference>
<dbReference type="EMBL" id="PRLP01000143">
    <property type="protein sequence ID" value="PPC74669.1"/>
    <property type="molecule type" value="Genomic_DNA"/>
</dbReference>
<proteinExistence type="predicted"/>
<organism evidence="5 6">
    <name type="scientific">Proteobacteria bacterium 228</name>
    <dbReference type="NCBI Taxonomy" id="2083153"/>
    <lineage>
        <taxon>Bacteria</taxon>
        <taxon>Pseudomonadati</taxon>
        <taxon>Pseudomonadota</taxon>
    </lineage>
</organism>
<accession>A0A2S5KJI1</accession>
<name>A0A2S5KJI1_9PROT</name>
<comment type="caution">
    <text evidence="5">The sequence shown here is derived from an EMBL/GenBank/DDBJ whole genome shotgun (WGS) entry which is preliminary data.</text>
</comment>
<dbReference type="Gene3D" id="3.40.50.2000">
    <property type="entry name" value="Glycogen Phosphorylase B"/>
    <property type="match status" value="2"/>
</dbReference>
<dbReference type="PANTHER" id="PTHR46401">
    <property type="entry name" value="GLYCOSYLTRANSFERASE WBBK-RELATED"/>
    <property type="match status" value="1"/>
</dbReference>
<sequence length="659" mass="75631">MTFISYAQNLEDVLLWRCFKDIENGFYIDLGAALPDSHSVTKLFYDNGWCGVNVDANDDFIKVLKRDRPKDINLFVGVGEESSKGKFFKVKNTGLSTFDQSLAENYANSGYVVESYDLDITCLKDICVEYANNKTIHFLKIDVEGFEKKVIMGGDWESYRPWVVIVEATIPTTTIENYSSWETELMSYGYLMAYKDGLNRFYVATERKYLLKHFEYPPNVFDGYVLSECHYLKKENERLNAEVSSYRIQSAMVLDLKNQIESIEHSLSWRLTQPLREYNPVRLIPVVLSVLKRHPRLLSVVKSVVQKSPWLWDFLKRRFLFNNSVYGKESFVDIDYESFRLRFARGPLEDMRGIGRVSRELLSKLEARRLVQESVAPAAAVHFYSSVHWCPNILPSSSVVMIHDVIPMILPELFPRVCEEWRGRYKRIAQQADLVVTISDTSARDINKYLEIPLEKIRIIYNGVTLLPVEPLHDDIKINKKYLVYIGSCDHHKNLEVVLKALRDQRLEDISLVIIGDSKKTNILVEKLGVSSKVILLGRLDDGQVGAVVSKAIALVFPSLYEGFGLPPMEAAQLHVPSICSRKPAMTELLEGAALFADPDLPDEWVDNIVRLSSDEEYRQQLATLAYQRVQEFSWDECAQKLLTEVSEMVLQKKGKFES</sequence>
<feature type="domain" description="Glycosyltransferase subfamily 4-like N-terminal" evidence="4">
    <location>
        <begin position="351"/>
        <end position="465"/>
    </location>
</feature>
<dbReference type="PANTHER" id="PTHR46401:SF2">
    <property type="entry name" value="GLYCOSYLTRANSFERASE WBBK-RELATED"/>
    <property type="match status" value="1"/>
</dbReference>
<feature type="domain" description="Glycosyl transferase family 1" evidence="2">
    <location>
        <begin position="479"/>
        <end position="628"/>
    </location>
</feature>
<evidence type="ECO:0000256" key="1">
    <source>
        <dbReference type="ARBA" id="ARBA00022679"/>
    </source>
</evidence>
<dbReference type="GO" id="GO:0016757">
    <property type="term" value="F:glycosyltransferase activity"/>
    <property type="evidence" value="ECO:0007669"/>
    <property type="project" value="InterPro"/>
</dbReference>
<dbReference type="AlphaFoldDB" id="A0A2S5KJI1"/>
<dbReference type="CDD" id="cd03809">
    <property type="entry name" value="GT4_MtfB-like"/>
    <property type="match status" value="1"/>
</dbReference>
<dbReference type="Pfam" id="PF13439">
    <property type="entry name" value="Glyco_transf_4"/>
    <property type="match status" value="1"/>
</dbReference>
<evidence type="ECO:0000259" key="3">
    <source>
        <dbReference type="Pfam" id="PF05050"/>
    </source>
</evidence>
<evidence type="ECO:0008006" key="7">
    <source>
        <dbReference type="Google" id="ProtNLM"/>
    </source>
</evidence>
<evidence type="ECO:0000259" key="4">
    <source>
        <dbReference type="Pfam" id="PF13439"/>
    </source>
</evidence>